<organism evidence="1 2">
    <name type="scientific">Mythimna loreyi</name>
    <dbReference type="NCBI Taxonomy" id="667449"/>
    <lineage>
        <taxon>Eukaryota</taxon>
        <taxon>Metazoa</taxon>
        <taxon>Ecdysozoa</taxon>
        <taxon>Arthropoda</taxon>
        <taxon>Hexapoda</taxon>
        <taxon>Insecta</taxon>
        <taxon>Pterygota</taxon>
        <taxon>Neoptera</taxon>
        <taxon>Endopterygota</taxon>
        <taxon>Lepidoptera</taxon>
        <taxon>Glossata</taxon>
        <taxon>Ditrysia</taxon>
        <taxon>Noctuoidea</taxon>
        <taxon>Noctuidae</taxon>
        <taxon>Noctuinae</taxon>
        <taxon>Hadenini</taxon>
        <taxon>Mythimna</taxon>
    </lineage>
</organism>
<accession>A0ACC2RD24</accession>
<evidence type="ECO:0000313" key="1">
    <source>
        <dbReference type="EMBL" id="KAJ8738051.1"/>
    </source>
</evidence>
<keyword evidence="2" id="KW-1185">Reference proteome</keyword>
<proteinExistence type="predicted"/>
<name>A0ACC2RD24_9NEOP</name>
<sequence length="268" mass="30140">MFILFCIVYSVLIISSSHSKRVVIPAQIQDTQLRVLGGRDMRPDEYSAVIVLIAFESEAMRTCSGVMVTEYFGLTAAHCIIGNPLHAWFKNFTEQPIRLETAVEVLETFIHPSFRILKIGSVVAHMENDICLFHSFKVHVKSFARLSAVDYTTMLGLPITYVGGGFTSINSLIYKNVSSEDYVRQLQVGEGLITRCDPVLSFISKFIMCISPKCTNRIERPWPGDSGGPLIYNNRVIGICSTAVPPMYTPVSPYLDWIYQIIHSRDNF</sequence>
<protein>
    <submittedName>
        <fullName evidence="1">Uncharacterized protein</fullName>
    </submittedName>
</protein>
<reference evidence="1" key="1">
    <citation type="submission" date="2023-03" db="EMBL/GenBank/DDBJ databases">
        <title>Chromosome-level genomes of two armyworms, Mythimna separata and Mythimna loreyi, provide insights into the biosynthesis and reception of sex pheromones.</title>
        <authorList>
            <person name="Zhao H."/>
        </authorList>
    </citation>
    <scope>NUCLEOTIDE SEQUENCE</scope>
    <source>
        <strain evidence="1">BeijingLab</strain>
    </source>
</reference>
<comment type="caution">
    <text evidence="1">The sequence shown here is derived from an EMBL/GenBank/DDBJ whole genome shotgun (WGS) entry which is preliminary data.</text>
</comment>
<evidence type="ECO:0000313" key="2">
    <source>
        <dbReference type="Proteomes" id="UP001231649"/>
    </source>
</evidence>
<gene>
    <name evidence="1" type="ORF">PYW08_000646</name>
</gene>
<dbReference type="Proteomes" id="UP001231649">
    <property type="component" value="Chromosome 1"/>
</dbReference>
<dbReference type="EMBL" id="CM056777">
    <property type="protein sequence ID" value="KAJ8738051.1"/>
    <property type="molecule type" value="Genomic_DNA"/>
</dbReference>